<dbReference type="NCBIfam" id="TIGR00254">
    <property type="entry name" value="GGDEF"/>
    <property type="match status" value="1"/>
</dbReference>
<accession>A0ABT5FEZ7</accession>
<dbReference type="Proteomes" id="UP001528411">
    <property type="component" value="Unassembled WGS sequence"/>
</dbReference>
<feature type="transmembrane region" description="Helical" evidence="3">
    <location>
        <begin position="21"/>
        <end position="45"/>
    </location>
</feature>
<reference evidence="5 6" key="1">
    <citation type="submission" date="2023-01" db="EMBL/GenBank/DDBJ databases">
        <title>Psychrosphaera sp. nov., isolated from marine algae.</title>
        <authorList>
            <person name="Bayburt H."/>
            <person name="Choi B.J."/>
            <person name="Kim J.M."/>
            <person name="Choi D.G."/>
            <person name="Jeon C.O."/>
        </authorList>
    </citation>
    <scope>NUCLEOTIDE SEQUENCE [LARGE SCALE GENOMIC DNA]</scope>
    <source>
        <strain evidence="5 6">G1-22</strain>
    </source>
</reference>
<dbReference type="SUPFAM" id="SSF55073">
    <property type="entry name" value="Nucleotide cyclase"/>
    <property type="match status" value="1"/>
</dbReference>
<dbReference type="PANTHER" id="PTHR45138:SF9">
    <property type="entry name" value="DIGUANYLATE CYCLASE DGCM-RELATED"/>
    <property type="match status" value="1"/>
</dbReference>
<proteinExistence type="predicted"/>
<feature type="transmembrane region" description="Helical" evidence="3">
    <location>
        <begin position="139"/>
        <end position="158"/>
    </location>
</feature>
<dbReference type="InterPro" id="IPR000160">
    <property type="entry name" value="GGDEF_dom"/>
</dbReference>
<protein>
    <recommendedName>
        <fullName evidence="1">diguanylate cyclase</fullName>
        <ecNumber evidence="1">2.7.7.65</ecNumber>
    </recommendedName>
</protein>
<dbReference type="Pfam" id="PF00990">
    <property type="entry name" value="GGDEF"/>
    <property type="match status" value="1"/>
</dbReference>
<evidence type="ECO:0000259" key="4">
    <source>
        <dbReference type="Pfam" id="PF00990"/>
    </source>
</evidence>
<dbReference type="PANTHER" id="PTHR45138">
    <property type="entry name" value="REGULATORY COMPONENTS OF SENSORY TRANSDUCTION SYSTEM"/>
    <property type="match status" value="1"/>
</dbReference>
<keyword evidence="6" id="KW-1185">Reference proteome</keyword>
<dbReference type="EC" id="2.7.7.65" evidence="1"/>
<evidence type="ECO:0000313" key="5">
    <source>
        <dbReference type="EMBL" id="MDC2890114.1"/>
    </source>
</evidence>
<feature type="domain" description="GGDEF" evidence="4">
    <location>
        <begin position="210"/>
        <end position="254"/>
    </location>
</feature>
<feature type="transmembrane region" description="Helical" evidence="3">
    <location>
        <begin position="164"/>
        <end position="184"/>
    </location>
</feature>
<evidence type="ECO:0000256" key="2">
    <source>
        <dbReference type="ARBA" id="ARBA00034247"/>
    </source>
</evidence>
<gene>
    <name evidence="5" type="ORF">PN838_16775</name>
</gene>
<dbReference type="InterPro" id="IPR050469">
    <property type="entry name" value="Diguanylate_Cyclase"/>
</dbReference>
<keyword evidence="3" id="KW-0812">Transmembrane</keyword>
<comment type="caution">
    <text evidence="5">The sequence shown here is derived from an EMBL/GenBank/DDBJ whole genome shotgun (WGS) entry which is preliminary data.</text>
</comment>
<dbReference type="EMBL" id="JAQOMS010000002">
    <property type="protein sequence ID" value="MDC2890114.1"/>
    <property type="molecule type" value="Genomic_DNA"/>
</dbReference>
<feature type="transmembrane region" description="Helical" evidence="3">
    <location>
        <begin position="57"/>
        <end position="77"/>
    </location>
</feature>
<evidence type="ECO:0000256" key="3">
    <source>
        <dbReference type="SAM" id="Phobius"/>
    </source>
</evidence>
<organism evidence="5 6">
    <name type="scientific">Psychrosphaera algicola</name>
    <dbReference type="NCBI Taxonomy" id="3023714"/>
    <lineage>
        <taxon>Bacteria</taxon>
        <taxon>Pseudomonadati</taxon>
        <taxon>Pseudomonadota</taxon>
        <taxon>Gammaproteobacteria</taxon>
        <taxon>Alteromonadales</taxon>
        <taxon>Pseudoalteromonadaceae</taxon>
        <taxon>Psychrosphaera</taxon>
    </lineage>
</organism>
<name>A0ABT5FEZ7_9GAMM</name>
<evidence type="ECO:0000256" key="1">
    <source>
        <dbReference type="ARBA" id="ARBA00012528"/>
    </source>
</evidence>
<dbReference type="Gene3D" id="3.30.70.270">
    <property type="match status" value="1"/>
</dbReference>
<evidence type="ECO:0000313" key="6">
    <source>
        <dbReference type="Proteomes" id="UP001528411"/>
    </source>
</evidence>
<keyword evidence="3" id="KW-0472">Membrane</keyword>
<feature type="transmembrane region" description="Helical" evidence="3">
    <location>
        <begin position="89"/>
        <end position="107"/>
    </location>
</feature>
<dbReference type="InterPro" id="IPR029787">
    <property type="entry name" value="Nucleotide_cyclase"/>
</dbReference>
<sequence>MAQAEQRGFAIKYLESQVEDNYSRFVVATYVLGIIALLFCCRNIYHQVNDINGEYSSPYLIIWFGLFLCSAVFRFVLPTAKAYNNIKNMDFLMMSYAIIVCIIAASITALQSLLTPNFTAFSFAILGTVTAYRACSLKYVIIMAIATTQFSVVYFHFYDQPFSVLFLFPIIAICVVSFLIANSLESNRRLMLKLSMDLKKTNEKLKEESIQDPLTKLYNRRYLTDFLLREVKEFARSNESFCIAVCDLDHFKKLMTH</sequence>
<comment type="catalytic activity">
    <reaction evidence="2">
        <text>2 GTP = 3',3'-c-di-GMP + 2 diphosphate</text>
        <dbReference type="Rhea" id="RHEA:24898"/>
        <dbReference type="ChEBI" id="CHEBI:33019"/>
        <dbReference type="ChEBI" id="CHEBI:37565"/>
        <dbReference type="ChEBI" id="CHEBI:58805"/>
        <dbReference type="EC" id="2.7.7.65"/>
    </reaction>
</comment>
<dbReference type="InterPro" id="IPR043128">
    <property type="entry name" value="Rev_trsase/Diguanyl_cyclase"/>
</dbReference>
<keyword evidence="3" id="KW-1133">Transmembrane helix</keyword>